<dbReference type="SUPFAM" id="SSF49879">
    <property type="entry name" value="SMAD/FHA domain"/>
    <property type="match status" value="1"/>
</dbReference>
<comment type="caution">
    <text evidence="2">The sequence shown here is derived from an EMBL/GenBank/DDBJ whole genome shotgun (WGS) entry which is preliminary data.</text>
</comment>
<dbReference type="RefSeq" id="WP_340335791.1">
    <property type="nucleotide sequence ID" value="NZ_JBBKZS010000005.1"/>
</dbReference>
<dbReference type="PROSITE" id="PS50006">
    <property type="entry name" value="FHA_DOMAIN"/>
    <property type="match status" value="1"/>
</dbReference>
<accession>A0ABU8X9A8</accession>
<protein>
    <submittedName>
        <fullName evidence="2">FHA domain-containing protein</fullName>
    </submittedName>
</protein>
<dbReference type="InterPro" id="IPR050923">
    <property type="entry name" value="Cell_Proc_Reg/RNA_Proc"/>
</dbReference>
<dbReference type="InterPro" id="IPR000253">
    <property type="entry name" value="FHA_dom"/>
</dbReference>
<dbReference type="PANTHER" id="PTHR23308">
    <property type="entry name" value="NUCLEAR INHIBITOR OF PROTEIN PHOSPHATASE-1"/>
    <property type="match status" value="1"/>
</dbReference>
<evidence type="ECO:0000313" key="3">
    <source>
        <dbReference type="Proteomes" id="UP001367030"/>
    </source>
</evidence>
<dbReference type="Proteomes" id="UP001367030">
    <property type="component" value="Unassembled WGS sequence"/>
</dbReference>
<keyword evidence="3" id="KW-1185">Reference proteome</keyword>
<name>A0ABU8X9A8_9BURK</name>
<dbReference type="Pfam" id="PF00498">
    <property type="entry name" value="FHA"/>
    <property type="match status" value="1"/>
</dbReference>
<dbReference type="Gene3D" id="2.60.200.20">
    <property type="match status" value="1"/>
</dbReference>
<dbReference type="EMBL" id="JBBKZS010000005">
    <property type="protein sequence ID" value="MEJ8855710.1"/>
    <property type="molecule type" value="Genomic_DNA"/>
</dbReference>
<evidence type="ECO:0000313" key="2">
    <source>
        <dbReference type="EMBL" id="MEJ8855710.1"/>
    </source>
</evidence>
<organism evidence="2 3">
    <name type="scientific">Variovorax robiniae</name>
    <dbReference type="NCBI Taxonomy" id="1836199"/>
    <lineage>
        <taxon>Bacteria</taxon>
        <taxon>Pseudomonadati</taxon>
        <taxon>Pseudomonadota</taxon>
        <taxon>Betaproteobacteria</taxon>
        <taxon>Burkholderiales</taxon>
        <taxon>Comamonadaceae</taxon>
        <taxon>Variovorax</taxon>
    </lineage>
</organism>
<proteinExistence type="predicted"/>
<evidence type="ECO:0000259" key="1">
    <source>
        <dbReference type="PROSITE" id="PS50006"/>
    </source>
</evidence>
<feature type="domain" description="FHA" evidence="1">
    <location>
        <begin position="23"/>
        <end position="72"/>
    </location>
</feature>
<dbReference type="SMART" id="SM00240">
    <property type="entry name" value="FHA"/>
    <property type="match status" value="1"/>
</dbReference>
<gene>
    <name evidence="2" type="ORF">WKW79_14095</name>
</gene>
<sequence length="109" mass="12397">MARLLLMTKTSSPKQIELTDERVLIGRDATNDLQIDRPRVSRHHAELRTEGATTWVIDLASSNGTFVNGHKVQHRVLRHGDVMRIGDIELRYLNRPGAYAPERELTLAE</sequence>
<dbReference type="CDD" id="cd00060">
    <property type="entry name" value="FHA"/>
    <property type="match status" value="1"/>
</dbReference>
<dbReference type="InterPro" id="IPR008984">
    <property type="entry name" value="SMAD_FHA_dom_sf"/>
</dbReference>
<reference evidence="2 3" key="1">
    <citation type="submission" date="2024-03" db="EMBL/GenBank/DDBJ databases">
        <title>Novel species of the genus Variovorax.</title>
        <authorList>
            <person name="Liu Q."/>
            <person name="Xin Y.-H."/>
        </authorList>
    </citation>
    <scope>NUCLEOTIDE SEQUENCE [LARGE SCALE GENOMIC DNA]</scope>
    <source>
        <strain evidence="2 3">KACC 18901</strain>
    </source>
</reference>